<dbReference type="EC" id="2.7.7.41" evidence="6 18"/>
<keyword evidence="14" id="KW-0443">Lipid metabolism</keyword>
<proteinExistence type="inferred from homology"/>
<dbReference type="Pfam" id="PF01148">
    <property type="entry name" value="CTP_transf_1"/>
    <property type="match status" value="1"/>
</dbReference>
<accession>A0A916Z2L5</accession>
<evidence type="ECO:0000313" key="21">
    <source>
        <dbReference type="Proteomes" id="UP000612349"/>
    </source>
</evidence>
<evidence type="ECO:0000256" key="3">
    <source>
        <dbReference type="ARBA" id="ARBA00005119"/>
    </source>
</evidence>
<dbReference type="AlphaFoldDB" id="A0A916Z2L5"/>
<evidence type="ECO:0000256" key="5">
    <source>
        <dbReference type="ARBA" id="ARBA00010185"/>
    </source>
</evidence>
<evidence type="ECO:0000256" key="6">
    <source>
        <dbReference type="ARBA" id="ARBA00012487"/>
    </source>
</evidence>
<evidence type="ECO:0000313" key="20">
    <source>
        <dbReference type="EMBL" id="GGD73126.1"/>
    </source>
</evidence>
<keyword evidence="16" id="KW-0594">Phospholipid biosynthesis</keyword>
<sequence length="263" mass="28828">MADAEPETPEERRRDRLMRAMRVPLNVRTSDLPKRAASAVVMLLAAGVCFWLGGWFVDGLIGAVAAACYWEWQRLVRERGLKPFTRAIWYAGGILYIGLAAWLLIEMPERMFLLILGVVIGTDTFAYFTGRTFGGPKIAPRISPSKTWSGLVGGMIGATLGLLLFLWFSHMWLAGVLQSGGDGVHHDTYLIFGAPALFGFALLSGAVLAVVAQAGDFFESWMKRKASRKDSSNLIPGHGGVFDRVDGMLPVAITIGLFMRYLV</sequence>
<feature type="transmembrane region" description="Helical" evidence="19">
    <location>
        <begin position="111"/>
        <end position="128"/>
    </location>
</feature>
<keyword evidence="13 19" id="KW-1133">Transmembrane helix</keyword>
<evidence type="ECO:0000256" key="2">
    <source>
        <dbReference type="ARBA" id="ARBA00004651"/>
    </source>
</evidence>
<evidence type="ECO:0000256" key="19">
    <source>
        <dbReference type="SAM" id="Phobius"/>
    </source>
</evidence>
<dbReference type="GO" id="GO:0016024">
    <property type="term" value="P:CDP-diacylglycerol biosynthetic process"/>
    <property type="evidence" value="ECO:0007669"/>
    <property type="project" value="TreeGrafter"/>
</dbReference>
<evidence type="ECO:0000256" key="11">
    <source>
        <dbReference type="ARBA" id="ARBA00022692"/>
    </source>
</evidence>
<keyword evidence="12 18" id="KW-0548">Nucleotidyltransferase</keyword>
<dbReference type="RefSeq" id="WP_082922565.1">
    <property type="nucleotide sequence ID" value="NZ_BMIP01000005.1"/>
</dbReference>
<dbReference type="PANTHER" id="PTHR46382">
    <property type="entry name" value="PHOSPHATIDATE CYTIDYLYLTRANSFERASE"/>
    <property type="match status" value="1"/>
</dbReference>
<keyword evidence="10 18" id="KW-0808">Transferase</keyword>
<organism evidence="20 21">
    <name type="scientific">Croceicoccus mobilis</name>
    <dbReference type="NCBI Taxonomy" id="1703339"/>
    <lineage>
        <taxon>Bacteria</taxon>
        <taxon>Pseudomonadati</taxon>
        <taxon>Pseudomonadota</taxon>
        <taxon>Alphaproteobacteria</taxon>
        <taxon>Sphingomonadales</taxon>
        <taxon>Erythrobacteraceae</taxon>
        <taxon>Croceicoccus</taxon>
    </lineage>
</organism>
<dbReference type="PANTHER" id="PTHR46382:SF1">
    <property type="entry name" value="PHOSPHATIDATE CYTIDYLYLTRANSFERASE"/>
    <property type="match status" value="1"/>
</dbReference>
<feature type="transmembrane region" description="Helical" evidence="19">
    <location>
        <begin position="189"/>
        <end position="215"/>
    </location>
</feature>
<protein>
    <recommendedName>
        <fullName evidence="7 18">Phosphatidate cytidylyltransferase</fullName>
        <ecNumber evidence="6 18">2.7.7.41</ecNumber>
    </recommendedName>
</protein>
<dbReference type="PROSITE" id="PS01315">
    <property type="entry name" value="CDS"/>
    <property type="match status" value="1"/>
</dbReference>
<dbReference type="InterPro" id="IPR000374">
    <property type="entry name" value="PC_trans"/>
</dbReference>
<evidence type="ECO:0000256" key="4">
    <source>
        <dbReference type="ARBA" id="ARBA00005189"/>
    </source>
</evidence>
<comment type="pathway">
    <text evidence="4">Lipid metabolism.</text>
</comment>
<evidence type="ECO:0000256" key="12">
    <source>
        <dbReference type="ARBA" id="ARBA00022695"/>
    </source>
</evidence>
<evidence type="ECO:0000256" key="15">
    <source>
        <dbReference type="ARBA" id="ARBA00023136"/>
    </source>
</evidence>
<keyword evidence="17" id="KW-1208">Phospholipid metabolism</keyword>
<comment type="subcellular location">
    <subcellularLocation>
        <location evidence="2">Cell membrane</location>
        <topology evidence="2">Multi-pass membrane protein</topology>
    </subcellularLocation>
</comment>
<evidence type="ECO:0000256" key="16">
    <source>
        <dbReference type="ARBA" id="ARBA00023209"/>
    </source>
</evidence>
<feature type="transmembrane region" description="Helical" evidence="19">
    <location>
        <begin position="87"/>
        <end position="105"/>
    </location>
</feature>
<feature type="transmembrane region" description="Helical" evidence="19">
    <location>
        <begin position="148"/>
        <end position="169"/>
    </location>
</feature>
<name>A0A916Z2L5_9SPHN</name>
<reference evidence="20" key="2">
    <citation type="submission" date="2020-09" db="EMBL/GenBank/DDBJ databases">
        <authorList>
            <person name="Sun Q."/>
            <person name="Zhou Y."/>
        </authorList>
    </citation>
    <scope>NUCLEOTIDE SEQUENCE</scope>
    <source>
        <strain evidence="20">CGMCC 1.15360</strain>
    </source>
</reference>
<evidence type="ECO:0000256" key="10">
    <source>
        <dbReference type="ARBA" id="ARBA00022679"/>
    </source>
</evidence>
<comment type="catalytic activity">
    <reaction evidence="1 18">
        <text>a 1,2-diacyl-sn-glycero-3-phosphate + CTP + H(+) = a CDP-1,2-diacyl-sn-glycerol + diphosphate</text>
        <dbReference type="Rhea" id="RHEA:16229"/>
        <dbReference type="ChEBI" id="CHEBI:15378"/>
        <dbReference type="ChEBI" id="CHEBI:33019"/>
        <dbReference type="ChEBI" id="CHEBI:37563"/>
        <dbReference type="ChEBI" id="CHEBI:58332"/>
        <dbReference type="ChEBI" id="CHEBI:58608"/>
        <dbReference type="EC" id="2.7.7.41"/>
    </reaction>
</comment>
<keyword evidence="8" id="KW-1003">Cell membrane</keyword>
<evidence type="ECO:0000256" key="1">
    <source>
        <dbReference type="ARBA" id="ARBA00001698"/>
    </source>
</evidence>
<dbReference type="GO" id="GO:0004605">
    <property type="term" value="F:phosphatidate cytidylyltransferase activity"/>
    <property type="evidence" value="ECO:0007669"/>
    <property type="project" value="UniProtKB-EC"/>
</dbReference>
<dbReference type="EMBL" id="BMIP01000005">
    <property type="protein sequence ID" value="GGD73126.1"/>
    <property type="molecule type" value="Genomic_DNA"/>
</dbReference>
<evidence type="ECO:0000256" key="18">
    <source>
        <dbReference type="RuleBase" id="RU003938"/>
    </source>
</evidence>
<reference evidence="20" key="1">
    <citation type="journal article" date="2014" name="Int. J. Syst. Evol. Microbiol.">
        <title>Complete genome sequence of Corynebacterium casei LMG S-19264T (=DSM 44701T), isolated from a smear-ripened cheese.</title>
        <authorList>
            <consortium name="US DOE Joint Genome Institute (JGI-PGF)"/>
            <person name="Walter F."/>
            <person name="Albersmeier A."/>
            <person name="Kalinowski J."/>
            <person name="Ruckert C."/>
        </authorList>
    </citation>
    <scope>NUCLEOTIDE SEQUENCE</scope>
    <source>
        <strain evidence="20">CGMCC 1.15360</strain>
    </source>
</reference>
<keyword evidence="21" id="KW-1185">Reference proteome</keyword>
<keyword evidence="9" id="KW-0444">Lipid biosynthesis</keyword>
<gene>
    <name evidence="20" type="ORF">GCM10010990_23430</name>
</gene>
<keyword evidence="15 19" id="KW-0472">Membrane</keyword>
<evidence type="ECO:0000256" key="17">
    <source>
        <dbReference type="ARBA" id="ARBA00023264"/>
    </source>
</evidence>
<evidence type="ECO:0000256" key="13">
    <source>
        <dbReference type="ARBA" id="ARBA00022989"/>
    </source>
</evidence>
<comment type="pathway">
    <text evidence="3 18">Phospholipid metabolism; CDP-diacylglycerol biosynthesis; CDP-diacylglycerol from sn-glycerol 3-phosphate: step 3/3.</text>
</comment>
<comment type="similarity">
    <text evidence="5 18">Belongs to the CDS family.</text>
</comment>
<dbReference type="GO" id="GO:0005886">
    <property type="term" value="C:plasma membrane"/>
    <property type="evidence" value="ECO:0007669"/>
    <property type="project" value="UniProtKB-SubCell"/>
</dbReference>
<evidence type="ECO:0000256" key="8">
    <source>
        <dbReference type="ARBA" id="ARBA00022475"/>
    </source>
</evidence>
<evidence type="ECO:0000256" key="14">
    <source>
        <dbReference type="ARBA" id="ARBA00023098"/>
    </source>
</evidence>
<comment type="caution">
    <text evidence="20">The sequence shown here is derived from an EMBL/GenBank/DDBJ whole genome shotgun (WGS) entry which is preliminary data.</text>
</comment>
<dbReference type="Proteomes" id="UP000612349">
    <property type="component" value="Unassembled WGS sequence"/>
</dbReference>
<feature type="transmembrane region" description="Helical" evidence="19">
    <location>
        <begin position="39"/>
        <end position="66"/>
    </location>
</feature>
<evidence type="ECO:0000256" key="9">
    <source>
        <dbReference type="ARBA" id="ARBA00022516"/>
    </source>
</evidence>
<keyword evidence="11 18" id="KW-0812">Transmembrane</keyword>
<evidence type="ECO:0000256" key="7">
    <source>
        <dbReference type="ARBA" id="ARBA00019373"/>
    </source>
</evidence>